<dbReference type="Gene3D" id="2.60.40.1730">
    <property type="entry name" value="tricorn interacting facor f3 domain"/>
    <property type="match status" value="1"/>
</dbReference>
<evidence type="ECO:0000259" key="14">
    <source>
        <dbReference type="Pfam" id="PF11940"/>
    </source>
</evidence>
<evidence type="ECO:0000259" key="13">
    <source>
        <dbReference type="Pfam" id="PF01433"/>
    </source>
</evidence>
<dbReference type="PRINTS" id="PR00756">
    <property type="entry name" value="ALADIPTASE"/>
</dbReference>
<dbReference type="EC" id="3.4.11.2" evidence="4 12"/>
<dbReference type="InterPro" id="IPR001930">
    <property type="entry name" value="Peptidase_M1"/>
</dbReference>
<evidence type="ECO:0000256" key="5">
    <source>
        <dbReference type="ARBA" id="ARBA00015611"/>
    </source>
</evidence>
<keyword evidence="6" id="KW-0031">Aminopeptidase</keyword>
<evidence type="ECO:0000256" key="8">
    <source>
        <dbReference type="ARBA" id="ARBA00022723"/>
    </source>
</evidence>
<dbReference type="Pfam" id="PF17900">
    <property type="entry name" value="Peptidase_M1_N"/>
    <property type="match status" value="1"/>
</dbReference>
<evidence type="ECO:0000256" key="7">
    <source>
        <dbReference type="ARBA" id="ARBA00022670"/>
    </source>
</evidence>
<dbReference type="SUPFAM" id="SSF63737">
    <property type="entry name" value="Leukotriene A4 hydrolase N-terminal domain"/>
    <property type="match status" value="1"/>
</dbReference>
<dbReference type="GO" id="GO:0006508">
    <property type="term" value="P:proteolysis"/>
    <property type="evidence" value="ECO:0007669"/>
    <property type="project" value="UniProtKB-UniRule"/>
</dbReference>
<keyword evidence="18" id="KW-1185">Reference proteome</keyword>
<keyword evidence="7" id="KW-0645">Protease</keyword>
<evidence type="ECO:0000256" key="1">
    <source>
        <dbReference type="ARBA" id="ARBA00000098"/>
    </source>
</evidence>
<evidence type="ECO:0000256" key="12">
    <source>
        <dbReference type="NCBIfam" id="TIGR02414"/>
    </source>
</evidence>
<evidence type="ECO:0000256" key="4">
    <source>
        <dbReference type="ARBA" id="ARBA00012564"/>
    </source>
</evidence>
<dbReference type="Pfam" id="PF17432">
    <property type="entry name" value="DUF3458_C"/>
    <property type="match status" value="1"/>
</dbReference>
<evidence type="ECO:0000256" key="10">
    <source>
        <dbReference type="ARBA" id="ARBA00022833"/>
    </source>
</evidence>
<proteinExistence type="inferred from homology"/>
<evidence type="ECO:0000256" key="11">
    <source>
        <dbReference type="ARBA" id="ARBA00023049"/>
    </source>
</evidence>
<organism evidence="17 18">
    <name type="scientific">Basilea psittacipulmonis DSM 24701</name>
    <dbReference type="NCBI Taxonomy" id="1072685"/>
    <lineage>
        <taxon>Bacteria</taxon>
        <taxon>Pseudomonadati</taxon>
        <taxon>Pseudomonadota</taxon>
        <taxon>Betaproteobacteria</taxon>
        <taxon>Burkholderiales</taxon>
        <taxon>Alcaligenaceae</taxon>
        <taxon>Basilea</taxon>
    </lineage>
</organism>
<dbReference type="FunFam" id="3.30.2010.30:FF:000002">
    <property type="entry name" value="Putative aminopeptidase N"/>
    <property type="match status" value="1"/>
</dbReference>
<dbReference type="InterPro" id="IPR035414">
    <property type="entry name" value="Peptidase_M1_pepN_Ig-like"/>
</dbReference>
<dbReference type="GO" id="GO:0008237">
    <property type="term" value="F:metallopeptidase activity"/>
    <property type="evidence" value="ECO:0007669"/>
    <property type="project" value="UniProtKB-UniRule"/>
</dbReference>
<comment type="catalytic activity">
    <reaction evidence="1">
        <text>Release of an N-terminal amino acid, Xaa-|-Yaa- from a peptide, amide or arylamide. Xaa is preferably Ala, but may be most amino acids including Pro (slow action). When a terminal hydrophobic residue is followed by a prolyl residue, the two may be released as an intact Xaa-Pro dipeptide.</text>
        <dbReference type="EC" id="3.4.11.2"/>
    </reaction>
</comment>
<dbReference type="InterPro" id="IPR037144">
    <property type="entry name" value="Peptidase_M1_pepN_C_sf"/>
</dbReference>
<evidence type="ECO:0000256" key="3">
    <source>
        <dbReference type="ARBA" id="ARBA00010136"/>
    </source>
</evidence>
<dbReference type="EMBL" id="CP009238">
    <property type="protein sequence ID" value="AIL32675.1"/>
    <property type="molecule type" value="Genomic_DNA"/>
</dbReference>
<feature type="domain" description="Peptidase M1 alanyl aminopeptidase C-terminal" evidence="15">
    <location>
        <begin position="566"/>
        <end position="879"/>
    </location>
</feature>
<comment type="cofactor">
    <cofactor evidence="2">
        <name>Zn(2+)</name>
        <dbReference type="ChEBI" id="CHEBI:29105"/>
    </cofactor>
</comment>
<dbReference type="Gene3D" id="3.30.2010.30">
    <property type="match status" value="1"/>
</dbReference>
<dbReference type="eggNOG" id="COG0308">
    <property type="taxonomic scope" value="Bacteria"/>
</dbReference>
<dbReference type="Gene3D" id="1.10.390.10">
    <property type="entry name" value="Neutral Protease Domain 2"/>
    <property type="match status" value="1"/>
</dbReference>
<dbReference type="Proteomes" id="UP000028945">
    <property type="component" value="Chromosome"/>
</dbReference>
<dbReference type="SUPFAM" id="SSF55486">
    <property type="entry name" value="Metalloproteases ('zincins'), catalytic domain"/>
    <property type="match status" value="1"/>
</dbReference>
<dbReference type="InterPro" id="IPR024601">
    <property type="entry name" value="Peptidase_M1_pepN_C"/>
</dbReference>
<gene>
    <name evidence="17" type="ORF">IX83_04560</name>
</gene>
<keyword evidence="11" id="KW-0482">Metalloprotease</keyword>
<keyword evidence="8" id="KW-0479">Metal-binding</keyword>
<evidence type="ECO:0000313" key="18">
    <source>
        <dbReference type="Proteomes" id="UP000028945"/>
    </source>
</evidence>
<accession>A0A077DCR1</accession>
<dbReference type="InterPro" id="IPR012779">
    <property type="entry name" value="Peptidase_M1_pepN"/>
</dbReference>
<reference evidence="17 18" key="1">
    <citation type="journal article" date="2014" name="BMC Genomics">
        <title>A genomic perspective on a new bacterial genus and species from the Alcaligenaceae family, Basilea psittacipulmonis.</title>
        <authorList>
            <person name="Whiteson K.L."/>
            <person name="Hernandez D."/>
            <person name="Lazarevic V."/>
            <person name="Gaia N."/>
            <person name="Farinelli L."/>
            <person name="Francois P."/>
            <person name="Pilo P."/>
            <person name="Frey J."/>
            <person name="Schrenzel J."/>
        </authorList>
    </citation>
    <scope>NUCLEOTIDE SEQUENCE [LARGE SCALE GENOMIC DNA]</scope>
    <source>
        <strain evidence="17 18">DSM 24701</strain>
    </source>
</reference>
<evidence type="ECO:0000313" key="17">
    <source>
        <dbReference type="EMBL" id="AIL32675.1"/>
    </source>
</evidence>
<dbReference type="InterPro" id="IPR027268">
    <property type="entry name" value="Peptidase_M4/M1_CTD_sf"/>
</dbReference>
<dbReference type="GO" id="GO:0016285">
    <property type="term" value="F:alanyl aminopeptidase activity"/>
    <property type="evidence" value="ECO:0007669"/>
    <property type="project" value="UniProtKB-EC"/>
</dbReference>
<dbReference type="Gene3D" id="1.25.50.10">
    <property type="entry name" value="Peptidase M1, alanyl aminopeptidase, C-terminal domain"/>
    <property type="match status" value="1"/>
</dbReference>
<evidence type="ECO:0000256" key="9">
    <source>
        <dbReference type="ARBA" id="ARBA00022801"/>
    </source>
</evidence>
<dbReference type="InterPro" id="IPR014782">
    <property type="entry name" value="Peptidase_M1_dom"/>
</dbReference>
<dbReference type="KEGG" id="bpsi:IX83_04560"/>
<dbReference type="Gene3D" id="2.60.40.1840">
    <property type="match status" value="1"/>
</dbReference>
<dbReference type="GO" id="GO:0008270">
    <property type="term" value="F:zinc ion binding"/>
    <property type="evidence" value="ECO:0007669"/>
    <property type="project" value="InterPro"/>
</dbReference>
<keyword evidence="9" id="KW-0378">Hydrolase</keyword>
<evidence type="ECO:0000256" key="6">
    <source>
        <dbReference type="ARBA" id="ARBA00022438"/>
    </source>
</evidence>
<sequence>MANSTIYRKDYLPFDFDILRVHLCFDIHPEKTYVTNTMNIRSKHSSDTAHGLKLNIQDITIDKVFLNQKELHPHEYQLSEQFLEIPNCQGDFELTVQSHCHPRTNSTLMGLYESNQSLFTQCEAEGFRRITAYPDRPDVLSSFTVTIRGDKQRYPYMLSNGNLIVSRDLADGRHECVWEDPFKKPCYLFALVAGDFDVREEKYRIKSGKEVLLQVYSDKGNYDKTAWAMQSLIHAIEWDETRFNLELDLDRFMVVAVNDFNMGAMENKGLNIFNAAYALADPETATDASYADIEAVIGHEYFHNWTGNRVTCRDWFQLSLKEGLTVFRDQEFSADMMSKGLDEETAKSARAVKRIDDVSVLRTAQFAEDKGPMAHPIRPDSYEEIGNFYTVTVYEKGAEIIRMQHTLLGEAGFQKGMNIYFQRHDEQAVTCDDFVDAMDTVYREQHPGKSLERFKNWYSQAGTPTVHVRTEYDDKAQTLTLHLKQTCPPVGLETKRENWVKQPFHIPLSMGILNEQGQEILPTQVLQLTEAEQTFTFDQIASRPILSLLRDFSAPIIINYPQQTQAEKVLLALHDTNAFARYEAKHQLAAQEIIRLSQAPDSEVSPDLIHIWESNLLNPSFDANYRFVLLSLPSETGLYTMVKQIDPIAIHQAHQKTIRTLGERLKTHWQTLLANHLPTASYQPDFISAGRRALCSKALQHLMAIKDPHAIEQAIYIHEHANNMTDAFNTLALISEYGPQEVKERLLAAFYQKWKDNPLVLNKWFSLVARHADQTRIRELINDPLFTMRNPNRVRAVMGSFCTANPIAFHQSGGQGYQFWADCVVALDSINPEVAARMARIMDQWKHYVQADRMKQSLQYVQQHTHSSNVQEIVNKALNI</sequence>
<protein>
    <recommendedName>
        <fullName evidence="5 12">Aminopeptidase N</fullName>
        <ecNumber evidence="4 12">3.4.11.2</ecNumber>
    </recommendedName>
</protein>
<evidence type="ECO:0000259" key="15">
    <source>
        <dbReference type="Pfam" id="PF17432"/>
    </source>
</evidence>
<dbReference type="InterPro" id="IPR038438">
    <property type="entry name" value="PepN_Ig-like_sf"/>
</dbReference>
<dbReference type="STRING" id="1072685.IX83_04560"/>
<keyword evidence="10" id="KW-0862">Zinc</keyword>
<evidence type="ECO:0000259" key="16">
    <source>
        <dbReference type="Pfam" id="PF17900"/>
    </source>
</evidence>
<feature type="domain" description="Peptidase M1 membrane alanine aminopeptidase" evidence="13">
    <location>
        <begin position="227"/>
        <end position="443"/>
    </location>
</feature>
<dbReference type="PANTHER" id="PTHR46322">
    <property type="entry name" value="PUROMYCIN-SENSITIVE AMINOPEPTIDASE"/>
    <property type="match status" value="1"/>
</dbReference>
<dbReference type="InterPro" id="IPR045357">
    <property type="entry name" value="Aminopeptidase_N-like_N"/>
</dbReference>
<comment type="similarity">
    <text evidence="3">Belongs to the peptidase M1 family.</text>
</comment>
<dbReference type="NCBIfam" id="TIGR02414">
    <property type="entry name" value="pepN_proteo"/>
    <property type="match status" value="1"/>
</dbReference>
<feature type="domain" description="Aminopeptidase N-like N-terminal" evidence="16">
    <location>
        <begin position="23"/>
        <end position="188"/>
    </location>
</feature>
<dbReference type="RefSeq" id="WP_038499657.1">
    <property type="nucleotide sequence ID" value="NZ_AFWK01000111.1"/>
</dbReference>
<dbReference type="HOGENOM" id="CLU_007993_2_0_4"/>
<dbReference type="PANTHER" id="PTHR46322:SF1">
    <property type="entry name" value="PUROMYCIN-SENSITIVE AMINOPEPTIDASE"/>
    <property type="match status" value="1"/>
</dbReference>
<name>A0A077DCR1_9BURK</name>
<evidence type="ECO:0000256" key="2">
    <source>
        <dbReference type="ARBA" id="ARBA00001947"/>
    </source>
</evidence>
<dbReference type="FunFam" id="2.60.40.1840:FF:000001">
    <property type="entry name" value="Aminopeptidase N"/>
    <property type="match status" value="1"/>
</dbReference>
<feature type="domain" description="Peptidase M1 alanyl aminopeptidase Ig-like fold" evidence="14">
    <location>
        <begin position="462"/>
        <end position="560"/>
    </location>
</feature>
<dbReference type="CDD" id="cd09600">
    <property type="entry name" value="M1_APN"/>
    <property type="match status" value="1"/>
</dbReference>
<dbReference type="OrthoDB" id="100605at2"/>
<dbReference type="AlphaFoldDB" id="A0A077DCR1"/>
<dbReference type="Pfam" id="PF01433">
    <property type="entry name" value="Peptidase_M1"/>
    <property type="match status" value="1"/>
</dbReference>
<dbReference type="InterPro" id="IPR042097">
    <property type="entry name" value="Aminopeptidase_N-like_N_sf"/>
</dbReference>
<dbReference type="Pfam" id="PF11940">
    <property type="entry name" value="DUF3458"/>
    <property type="match status" value="1"/>
</dbReference>